<organism evidence="2 3">
    <name type="scientific">Pseudomonas parafulva</name>
    <dbReference type="NCBI Taxonomy" id="157782"/>
    <lineage>
        <taxon>Bacteria</taxon>
        <taxon>Pseudomonadati</taxon>
        <taxon>Pseudomonadota</taxon>
        <taxon>Gammaproteobacteria</taxon>
        <taxon>Pseudomonadales</taxon>
        <taxon>Pseudomonadaceae</taxon>
        <taxon>Pseudomonas</taxon>
    </lineage>
</organism>
<feature type="compositionally biased region" description="Polar residues" evidence="1">
    <location>
        <begin position="24"/>
        <end position="36"/>
    </location>
</feature>
<feature type="compositionally biased region" description="Polar residues" evidence="1">
    <location>
        <begin position="1"/>
        <end position="11"/>
    </location>
</feature>
<dbReference type="EMBL" id="LDSN01000062">
    <property type="protein sequence ID" value="KTT15347.1"/>
    <property type="molecule type" value="Genomic_DNA"/>
</dbReference>
<comment type="caution">
    <text evidence="2">The sequence shown here is derived from an EMBL/GenBank/DDBJ whole genome shotgun (WGS) entry which is preliminary data.</text>
</comment>
<reference evidence="2 3" key="1">
    <citation type="journal article" date="2016" name="Front. Microbiol.">
        <title>Genomic Resource of Rice Seed Associated Bacteria.</title>
        <authorList>
            <person name="Midha S."/>
            <person name="Bansal K."/>
            <person name="Sharma S."/>
            <person name="Kumar N."/>
            <person name="Patil P.P."/>
            <person name="Chaudhry V."/>
            <person name="Patil P.B."/>
        </authorList>
    </citation>
    <scope>NUCLEOTIDE SEQUENCE [LARGE SCALE GENOMIC DNA]</scope>
    <source>
        <strain evidence="2 3">NS96</strain>
    </source>
</reference>
<sequence length="457" mass="45598">MLDSGQDTFSSDRGIDGAVVLRPSNGTPSTLTLNNGAQVTSFGGRIGGSSTNDAASTAMATVVVQGPGTRWNVPRTGAVLGNTIVIGGAGQGTLNVLSGGQVSVRDLQLSDNGNAGNALSRANLLVSGQGSKVDTVNVTSGGVFLYDSRINLKDGGQLVSERVAINSISELSGAGTRWDNTGTFRNRNDLSLSDGAVLTSDSMALGSANVSRNTQVNVSGEGTRLATRAMTLGTTTSSTILTLANGAELSSTDGIDISELTSINSAARGTLSIGGAVVRDDARTDIDAISAGTAQAAGRLDPQTAIRFGAGSGALAFNHTDSNLQVNNRISGAGRVYAFSGDTTLGGDLTGLSGSTVVRGGRLVLGGDVDQTNPRGTSLLSVGNGTLVVNGTVGHTDASGNYSNRAQVLAGGVLAGNGQVGSTQVASGGTLSPGEAALGTLNIKGDLDMAEGSRYAC</sequence>
<evidence type="ECO:0000256" key="1">
    <source>
        <dbReference type="SAM" id="MobiDB-lite"/>
    </source>
</evidence>
<dbReference type="InterPro" id="IPR030895">
    <property type="entry name" value="T5SS_PEPC_rpt"/>
</dbReference>
<name>A0AAJ0LGX2_9PSED</name>
<protein>
    <submittedName>
        <fullName evidence="2">Autotransporter</fullName>
    </submittedName>
</protein>
<evidence type="ECO:0000313" key="3">
    <source>
        <dbReference type="Proteomes" id="UP000071644"/>
    </source>
</evidence>
<dbReference type="Proteomes" id="UP000071644">
    <property type="component" value="Unassembled WGS sequence"/>
</dbReference>
<proteinExistence type="predicted"/>
<evidence type="ECO:0000313" key="2">
    <source>
        <dbReference type="EMBL" id="KTT15347.1"/>
    </source>
</evidence>
<accession>A0AAJ0LGX2</accession>
<dbReference type="NCBIfam" id="TIGR04393">
    <property type="entry name" value="rpt_T5SS_PEPC"/>
    <property type="match status" value="1"/>
</dbReference>
<feature type="region of interest" description="Disordered" evidence="1">
    <location>
        <begin position="1"/>
        <end position="36"/>
    </location>
</feature>
<gene>
    <name evidence="2" type="ORF">NS96R_19065</name>
</gene>
<feature type="non-terminal residue" evidence="2">
    <location>
        <position position="457"/>
    </location>
</feature>
<dbReference type="AlphaFoldDB" id="A0AAJ0LGX2"/>